<feature type="domain" description="PAC" evidence="17">
    <location>
        <begin position="536"/>
        <end position="588"/>
    </location>
</feature>
<keyword evidence="4" id="KW-0597">Phosphoprotein</keyword>
<evidence type="ECO:0000256" key="4">
    <source>
        <dbReference type="ARBA" id="ARBA00022553"/>
    </source>
</evidence>
<dbReference type="InterPro" id="IPR001610">
    <property type="entry name" value="PAC"/>
</dbReference>
<organism evidence="18 19">
    <name type="scientific">Sphingomonas humi</name>
    <dbReference type="NCBI Taxonomy" id="335630"/>
    <lineage>
        <taxon>Bacteria</taxon>
        <taxon>Pseudomonadati</taxon>
        <taxon>Pseudomonadota</taxon>
        <taxon>Alphaproteobacteria</taxon>
        <taxon>Sphingomonadales</taxon>
        <taxon>Sphingomonadaceae</taxon>
        <taxon>Sphingomonas</taxon>
    </lineage>
</organism>
<dbReference type="InterPro" id="IPR000014">
    <property type="entry name" value="PAS"/>
</dbReference>
<dbReference type="Pfam" id="PF07536">
    <property type="entry name" value="HWE_HK"/>
    <property type="match status" value="1"/>
</dbReference>
<dbReference type="InterPro" id="IPR011102">
    <property type="entry name" value="Sig_transdc_His_kinase_HWE"/>
</dbReference>
<dbReference type="RefSeq" id="WP_344708339.1">
    <property type="nucleotide sequence ID" value="NZ_BAAAZD010000001.1"/>
</dbReference>
<keyword evidence="3" id="KW-0600">Photoreceptor protein</keyword>
<dbReference type="NCBIfam" id="TIGR00229">
    <property type="entry name" value="sensory_box"/>
    <property type="match status" value="1"/>
</dbReference>
<dbReference type="SMART" id="SM00911">
    <property type="entry name" value="HWE_HK"/>
    <property type="match status" value="1"/>
</dbReference>
<evidence type="ECO:0000256" key="6">
    <source>
        <dbReference type="ARBA" id="ARBA00022630"/>
    </source>
</evidence>
<dbReference type="SUPFAM" id="SSF55874">
    <property type="entry name" value="ATPase domain of HSP90 chaperone/DNA topoisomerase II/histidine kinase"/>
    <property type="match status" value="1"/>
</dbReference>
<evidence type="ECO:0000313" key="19">
    <source>
        <dbReference type="Proteomes" id="UP001501310"/>
    </source>
</evidence>
<keyword evidence="7" id="KW-0288">FMN</keyword>
<keyword evidence="15" id="KW-0675">Receptor</keyword>
<dbReference type="InterPro" id="IPR029016">
    <property type="entry name" value="GAF-like_dom_sf"/>
</dbReference>
<sequence length="777" mass="85458">MPAFLDGGGKCGALIRSRDWSATLGPVENWSQSLKAATGLLLRSPVPMVMLWGDDGIMLYNDPYSEFAGGRHPELLGSKVREGWPEVADFNDHVMKVGLAGGTLSFEDQELVLHRHGQPELVAMNLDYSPVLGDNGRPAGVLAVVIETTSRLAAERALKARTERLAFFDHLSESIRTLSDPIAIMGVTARLLGEHLSASIVAYADLDENEDAFTIRGDWAAQGSDSIVGRYSLDAFGDTAASALRGGRVLVINDVIAELGKEGGATFLAIGIQATICMPFMRAGKLAAMMAVHQDQPRTWTAEEKGLVTEATERSWAHIVRVRSEATLRESEDRFRNIADETPVMLWVTDESGYCTYLNKTWYSFTGQRKGEGEGFGWLKAVHDDDRPEAERAFLKANEEQRRYEADFRVRRSDGVYRWCIDAAAPRFDGSGRFLGYVGSVIDVDERREAIEQVRRSEEQLRAVIDQMPVGVAIARVPSGQIFLYNQALEEMLGHQVLSDTAETYDRYGGLDEEGKPLAVEAYPLYRSVAYGETVTDNEMLYRRQDGRLITLLGQSAPIVGDDGKADIAVVALQDISGRKQAEAHQQLLINELSHRAKNLLAIIQSIAQQSFRGDDPVPAQLARFEGRLGALSAAHGILTQERWEAVPLRRLICDTFTAVCSDDERVDLDGPDLLLPPKVAVSIAMAIHELATNATKYGSLSNDAGKVAIRWRTDDGRLRLEWKESGGPPVANPTRRGFGTRMIERGLAAELGGDVRIHYDSDGVRCSVDAPTPHHD</sequence>
<dbReference type="PROSITE" id="PS50113">
    <property type="entry name" value="PAC"/>
    <property type="match status" value="2"/>
</dbReference>
<keyword evidence="9" id="KW-0677">Repeat</keyword>
<keyword evidence="10" id="KW-0547">Nucleotide-binding</keyword>
<dbReference type="Pfam" id="PF08447">
    <property type="entry name" value="PAS_3"/>
    <property type="match status" value="1"/>
</dbReference>
<evidence type="ECO:0000259" key="17">
    <source>
        <dbReference type="PROSITE" id="PS50113"/>
    </source>
</evidence>
<evidence type="ECO:0000256" key="8">
    <source>
        <dbReference type="ARBA" id="ARBA00022679"/>
    </source>
</evidence>
<dbReference type="Proteomes" id="UP001501310">
    <property type="component" value="Unassembled WGS sequence"/>
</dbReference>
<evidence type="ECO:0000256" key="15">
    <source>
        <dbReference type="ARBA" id="ARBA00023170"/>
    </source>
</evidence>
<keyword evidence="12" id="KW-0067">ATP-binding</keyword>
<keyword evidence="14" id="KW-0843">Virulence</keyword>
<dbReference type="PANTHER" id="PTHR41523:SF7">
    <property type="entry name" value="HISTIDINE KINASE"/>
    <property type="match status" value="1"/>
</dbReference>
<dbReference type="InterPro" id="IPR003018">
    <property type="entry name" value="GAF"/>
</dbReference>
<dbReference type="Gene3D" id="3.30.565.10">
    <property type="entry name" value="Histidine kinase-like ATPase, C-terminal domain"/>
    <property type="match status" value="1"/>
</dbReference>
<dbReference type="CDD" id="cd00130">
    <property type="entry name" value="PAS"/>
    <property type="match status" value="1"/>
</dbReference>
<evidence type="ECO:0000256" key="9">
    <source>
        <dbReference type="ARBA" id="ARBA00022737"/>
    </source>
</evidence>
<comment type="catalytic activity">
    <reaction evidence="1">
        <text>ATP + protein L-histidine = ADP + protein N-phospho-L-histidine.</text>
        <dbReference type="EC" id="2.7.13.3"/>
    </reaction>
</comment>
<evidence type="ECO:0000256" key="11">
    <source>
        <dbReference type="ARBA" id="ARBA00022777"/>
    </source>
</evidence>
<feature type="domain" description="PAS" evidence="16">
    <location>
        <begin position="331"/>
        <end position="401"/>
    </location>
</feature>
<dbReference type="Pfam" id="PF13188">
    <property type="entry name" value="PAS_8"/>
    <property type="match status" value="1"/>
</dbReference>
<dbReference type="InterPro" id="IPR035965">
    <property type="entry name" value="PAS-like_dom_sf"/>
</dbReference>
<evidence type="ECO:0000259" key="16">
    <source>
        <dbReference type="PROSITE" id="PS50112"/>
    </source>
</evidence>
<keyword evidence="8" id="KW-0808">Transferase</keyword>
<dbReference type="EC" id="2.7.13.3" evidence="2"/>
<dbReference type="InterPro" id="IPR000700">
    <property type="entry name" value="PAS-assoc_C"/>
</dbReference>
<dbReference type="InterPro" id="IPR036890">
    <property type="entry name" value="HATPase_C_sf"/>
</dbReference>
<evidence type="ECO:0000256" key="13">
    <source>
        <dbReference type="ARBA" id="ARBA00022991"/>
    </source>
</evidence>
<comment type="caution">
    <text evidence="18">The sequence shown here is derived from an EMBL/GenBank/DDBJ whole genome shotgun (WGS) entry which is preliminary data.</text>
</comment>
<dbReference type="SUPFAM" id="SSF55781">
    <property type="entry name" value="GAF domain-like"/>
    <property type="match status" value="1"/>
</dbReference>
<dbReference type="Pfam" id="PF01590">
    <property type="entry name" value="GAF"/>
    <property type="match status" value="1"/>
</dbReference>
<evidence type="ECO:0000256" key="3">
    <source>
        <dbReference type="ARBA" id="ARBA00022543"/>
    </source>
</evidence>
<keyword evidence="19" id="KW-1185">Reference proteome</keyword>
<dbReference type="SUPFAM" id="SSF55785">
    <property type="entry name" value="PYP-like sensor domain (PAS domain)"/>
    <property type="match status" value="3"/>
</dbReference>
<evidence type="ECO:0000256" key="5">
    <source>
        <dbReference type="ARBA" id="ARBA00022606"/>
    </source>
</evidence>
<evidence type="ECO:0000256" key="12">
    <source>
        <dbReference type="ARBA" id="ARBA00022840"/>
    </source>
</evidence>
<evidence type="ECO:0000256" key="1">
    <source>
        <dbReference type="ARBA" id="ARBA00000085"/>
    </source>
</evidence>
<keyword evidence="5" id="KW-0716">Sensory transduction</keyword>
<dbReference type="PANTHER" id="PTHR41523">
    <property type="entry name" value="TWO-COMPONENT SYSTEM SENSOR PROTEIN"/>
    <property type="match status" value="1"/>
</dbReference>
<dbReference type="Gene3D" id="3.30.450.40">
    <property type="match status" value="1"/>
</dbReference>
<evidence type="ECO:0000256" key="2">
    <source>
        <dbReference type="ARBA" id="ARBA00012438"/>
    </source>
</evidence>
<feature type="domain" description="PAC" evidence="17">
    <location>
        <begin position="404"/>
        <end position="456"/>
    </location>
</feature>
<keyword evidence="6" id="KW-0285">Flavoprotein</keyword>
<dbReference type="SMART" id="SM00065">
    <property type="entry name" value="GAF"/>
    <property type="match status" value="1"/>
</dbReference>
<dbReference type="Gene3D" id="3.30.450.20">
    <property type="entry name" value="PAS domain"/>
    <property type="match status" value="3"/>
</dbReference>
<keyword evidence="11" id="KW-0418">Kinase</keyword>
<protein>
    <recommendedName>
        <fullName evidence="2">histidine kinase</fullName>
        <ecNumber evidence="2">2.7.13.3</ecNumber>
    </recommendedName>
</protein>
<dbReference type="InterPro" id="IPR013655">
    <property type="entry name" value="PAS_fold_3"/>
</dbReference>
<dbReference type="SMART" id="SM00091">
    <property type="entry name" value="PAS"/>
    <property type="match status" value="2"/>
</dbReference>
<dbReference type="PROSITE" id="PS50112">
    <property type="entry name" value="PAS"/>
    <property type="match status" value="1"/>
</dbReference>
<proteinExistence type="predicted"/>
<keyword evidence="13" id="KW-0157">Chromophore</keyword>
<dbReference type="EMBL" id="BAAAZD010000001">
    <property type="protein sequence ID" value="GAA3996825.1"/>
    <property type="molecule type" value="Genomic_DNA"/>
</dbReference>
<evidence type="ECO:0000256" key="14">
    <source>
        <dbReference type="ARBA" id="ARBA00023026"/>
    </source>
</evidence>
<evidence type="ECO:0000256" key="10">
    <source>
        <dbReference type="ARBA" id="ARBA00022741"/>
    </source>
</evidence>
<reference evidence="19" key="1">
    <citation type="journal article" date="2019" name="Int. J. Syst. Evol. Microbiol.">
        <title>The Global Catalogue of Microorganisms (GCM) 10K type strain sequencing project: providing services to taxonomists for standard genome sequencing and annotation.</title>
        <authorList>
            <consortium name="The Broad Institute Genomics Platform"/>
            <consortium name="The Broad Institute Genome Sequencing Center for Infectious Disease"/>
            <person name="Wu L."/>
            <person name="Ma J."/>
        </authorList>
    </citation>
    <scope>NUCLEOTIDE SEQUENCE [LARGE SCALE GENOMIC DNA]</scope>
    <source>
        <strain evidence="19">JCM 16603</strain>
    </source>
</reference>
<evidence type="ECO:0000256" key="7">
    <source>
        <dbReference type="ARBA" id="ARBA00022643"/>
    </source>
</evidence>
<name>A0ABP7RFP1_9SPHN</name>
<evidence type="ECO:0000313" key="18">
    <source>
        <dbReference type="EMBL" id="GAA3996825.1"/>
    </source>
</evidence>
<dbReference type="SMART" id="SM00086">
    <property type="entry name" value="PAC"/>
    <property type="match status" value="3"/>
</dbReference>
<gene>
    <name evidence="18" type="ORF">GCM10022211_02470</name>
</gene>
<accession>A0ABP7RFP1</accession>